<dbReference type="Proteomes" id="UP000027265">
    <property type="component" value="Unassembled WGS sequence"/>
</dbReference>
<accession>A0A067P3J2</accession>
<evidence type="ECO:0000313" key="1">
    <source>
        <dbReference type="EMBL" id="KDQ49344.1"/>
    </source>
</evidence>
<proteinExistence type="predicted"/>
<dbReference type="AlphaFoldDB" id="A0A067P3J2"/>
<sequence>MNGNVLTSLAAPSPSVPVEGVPAQLPAPAQTIALASTAVAIKSHPTFAKRSVVKLEPITALPSVTQDTGPAQPVPKSQPNFLRRTVVKQVVHLPSPSSQTKVSVPQSDAIALAHPIVARRTIATLPVVAPLSVTSSGVIPAQPVSLPEIDTLTSEVGQHSRPTFLRRVIAKLPVIAPPPPRTNQDVNHPTRMDVDNPGDNVSSENPTKTAPVTFARRKVTNLPHNRTPAPNNAVQGTTDEAMEVDNGRIGSEALAQNDNPTLPQLPEPSMPLDDISPTPHLHRHRKRWAILPTP</sequence>
<gene>
    <name evidence="1" type="ORF">JAAARDRAFT_200927</name>
</gene>
<keyword evidence="2" id="KW-1185">Reference proteome</keyword>
<reference evidence="2" key="1">
    <citation type="journal article" date="2014" name="Proc. Natl. Acad. Sci. U.S.A.">
        <title>Extensive sampling of basidiomycete genomes demonstrates inadequacy of the white-rot/brown-rot paradigm for wood decay fungi.</title>
        <authorList>
            <person name="Riley R."/>
            <person name="Salamov A.A."/>
            <person name="Brown D.W."/>
            <person name="Nagy L.G."/>
            <person name="Floudas D."/>
            <person name="Held B.W."/>
            <person name="Levasseur A."/>
            <person name="Lombard V."/>
            <person name="Morin E."/>
            <person name="Otillar R."/>
            <person name="Lindquist E.A."/>
            <person name="Sun H."/>
            <person name="LaButti K.M."/>
            <person name="Schmutz J."/>
            <person name="Jabbour D."/>
            <person name="Luo H."/>
            <person name="Baker S.E."/>
            <person name="Pisabarro A.G."/>
            <person name="Walton J.D."/>
            <person name="Blanchette R.A."/>
            <person name="Henrissat B."/>
            <person name="Martin F."/>
            <person name="Cullen D."/>
            <person name="Hibbett D.S."/>
            <person name="Grigoriev I.V."/>
        </authorList>
    </citation>
    <scope>NUCLEOTIDE SEQUENCE [LARGE SCALE GENOMIC DNA]</scope>
    <source>
        <strain evidence="2">MUCL 33604</strain>
    </source>
</reference>
<evidence type="ECO:0000313" key="2">
    <source>
        <dbReference type="Proteomes" id="UP000027265"/>
    </source>
</evidence>
<name>A0A067P3J2_9AGAM</name>
<dbReference type="EMBL" id="KL197788">
    <property type="protein sequence ID" value="KDQ49344.1"/>
    <property type="molecule type" value="Genomic_DNA"/>
</dbReference>
<dbReference type="HOGENOM" id="CLU_946861_0_0_1"/>
<dbReference type="InParanoid" id="A0A067P3J2"/>
<organism evidence="1 2">
    <name type="scientific">Jaapia argillacea MUCL 33604</name>
    <dbReference type="NCBI Taxonomy" id="933084"/>
    <lineage>
        <taxon>Eukaryota</taxon>
        <taxon>Fungi</taxon>
        <taxon>Dikarya</taxon>
        <taxon>Basidiomycota</taxon>
        <taxon>Agaricomycotina</taxon>
        <taxon>Agaricomycetes</taxon>
        <taxon>Agaricomycetidae</taxon>
        <taxon>Jaapiales</taxon>
        <taxon>Jaapiaceae</taxon>
        <taxon>Jaapia</taxon>
    </lineage>
</organism>
<protein>
    <submittedName>
        <fullName evidence="1">Uncharacterized protein</fullName>
    </submittedName>
</protein>